<dbReference type="InterPro" id="IPR054173">
    <property type="entry name" value="ThiI_fer"/>
</dbReference>
<feature type="region of interest" description="Disordered" evidence="19">
    <location>
        <begin position="1"/>
        <end position="20"/>
    </location>
</feature>
<dbReference type="InterPro" id="IPR049961">
    <property type="entry name" value="ThiI_N"/>
</dbReference>
<comment type="function">
    <text evidence="11">Catalyzes the ATP-dependent transfer of a sulfur to tRNA to produce 4-thiouridine in position 8 of tRNAs, which functions as a near-UV photosensor. Also catalyzes the transfer of sulfur to the sulfur carrier protein ThiS, forming ThiS-thiocarboxylate. This is a step in the synthesis of thiazole, in the thiamine biosynthesis pathway. The sulfur is donated as persulfide by IscS.</text>
</comment>
<keyword evidence="3" id="KW-0820">tRNA-binding</keyword>
<evidence type="ECO:0000256" key="15">
    <source>
        <dbReference type="ARBA" id="ARBA00075337"/>
    </source>
</evidence>
<protein>
    <recommendedName>
        <fullName evidence="14">Probable tRNA sulfurtransferase</fullName>
        <ecNumber evidence="13">2.8.1.4</ecNumber>
    </recommendedName>
    <alternativeName>
        <fullName evidence="15">Sulfur carrier protein ThiS sulfurtransferase</fullName>
    </alternativeName>
    <alternativeName>
        <fullName evidence="16">Thiamine biosynthesis protein ThiI</fullName>
    </alternativeName>
    <alternativeName>
        <fullName evidence="17">tRNA 4-thiouridine synthase</fullName>
    </alternativeName>
</protein>
<dbReference type="SUPFAM" id="SSF52402">
    <property type="entry name" value="Adenine nucleotide alpha hydrolases-like"/>
    <property type="match status" value="1"/>
</dbReference>
<evidence type="ECO:0000256" key="1">
    <source>
        <dbReference type="ARBA" id="ARBA00004496"/>
    </source>
</evidence>
<reference evidence="21" key="2">
    <citation type="journal article" date="2021" name="Microbiome">
        <title>Successional dynamics and alternative stable states in a saline activated sludge microbial community over 9 years.</title>
        <authorList>
            <person name="Wang Y."/>
            <person name="Ye J."/>
            <person name="Ju F."/>
            <person name="Liu L."/>
            <person name="Boyd J.A."/>
            <person name="Deng Y."/>
            <person name="Parks D.H."/>
            <person name="Jiang X."/>
            <person name="Yin X."/>
            <person name="Woodcroft B.J."/>
            <person name="Tyson G.W."/>
            <person name="Hugenholtz P."/>
            <person name="Polz M.F."/>
            <person name="Zhang T."/>
        </authorList>
    </citation>
    <scope>NUCLEOTIDE SEQUENCE</scope>
    <source>
        <strain evidence="21">HKST-UBA01</strain>
    </source>
</reference>
<keyword evidence="8" id="KW-0784">Thiamine biosynthesis</keyword>
<evidence type="ECO:0000256" key="9">
    <source>
        <dbReference type="ARBA" id="ARBA00050570"/>
    </source>
</evidence>
<dbReference type="PANTHER" id="PTHR43209:SF1">
    <property type="entry name" value="TRNA SULFURTRANSFERASE"/>
    <property type="match status" value="1"/>
</dbReference>
<evidence type="ECO:0000313" key="22">
    <source>
        <dbReference type="Proteomes" id="UP000697710"/>
    </source>
</evidence>
<dbReference type="FunFam" id="3.40.50.620:FF:000053">
    <property type="entry name" value="Probable tRNA sulfurtransferase"/>
    <property type="match status" value="1"/>
</dbReference>
<comment type="similarity">
    <text evidence="12">Belongs to the ThiI family.</text>
</comment>
<evidence type="ECO:0000256" key="14">
    <source>
        <dbReference type="ARBA" id="ARBA00071867"/>
    </source>
</evidence>
<evidence type="ECO:0000256" key="16">
    <source>
        <dbReference type="ARBA" id="ARBA00077849"/>
    </source>
</evidence>
<evidence type="ECO:0000256" key="18">
    <source>
        <dbReference type="PROSITE-ProRule" id="PRU00529"/>
    </source>
</evidence>
<dbReference type="InterPro" id="IPR020536">
    <property type="entry name" value="ThiI_AANH"/>
</dbReference>
<dbReference type="CDD" id="cd11716">
    <property type="entry name" value="THUMP_ThiI"/>
    <property type="match status" value="1"/>
</dbReference>
<dbReference type="SMART" id="SM00981">
    <property type="entry name" value="THUMP"/>
    <property type="match status" value="1"/>
</dbReference>
<evidence type="ECO:0000256" key="4">
    <source>
        <dbReference type="ARBA" id="ARBA00022679"/>
    </source>
</evidence>
<keyword evidence="4 21" id="KW-0808">Transferase</keyword>
<dbReference type="PANTHER" id="PTHR43209">
    <property type="entry name" value="TRNA SULFURTRANSFERASE"/>
    <property type="match status" value="1"/>
</dbReference>
<dbReference type="Gene3D" id="3.40.50.620">
    <property type="entry name" value="HUPs"/>
    <property type="match status" value="1"/>
</dbReference>
<dbReference type="GO" id="GO:0009228">
    <property type="term" value="P:thiamine biosynthetic process"/>
    <property type="evidence" value="ECO:0007669"/>
    <property type="project" value="UniProtKB-KW"/>
</dbReference>
<evidence type="ECO:0000256" key="19">
    <source>
        <dbReference type="SAM" id="MobiDB-lite"/>
    </source>
</evidence>
<sequence length="420" mass="46484">MDRESIAEEPGTVPPGPPVAARPTTIVIHYGEVGIKGKNRPFFLGMLKRVLQRSIEGAPVRKLRSLPGRLLLECARPLSADEEARVLERIGGVFGVAHFSVCAEVARDDLDGLEAAVVELASRMQTQRPRRSFRIVTHRSDKRFPITSVDLNVRLGQAVVDATGLCVDLKSPEMEVHVEVLQDRFLLYGDRRPGLDGLPVGSSGRLVALLSSGIDSPVAAYRLMGRGCRIFFVHFHSLPYTKRASLDLAEELVRQLARHQPSSRLYLVPLAEIQRKIVTEAPAPLRVVLYRRYMLRLAALVAKKVHARALVTGESLAQVASQTLDNLVAIEEAVDTPILRPLIGTSKGEIIAEARRLGTFDISIQPFDDCCSFLMPQSPETHAKLDQVLRAEERLGEMQPMLFDALARTEELRIKLPPLS</sequence>
<dbReference type="GO" id="GO:0005524">
    <property type="term" value="F:ATP binding"/>
    <property type="evidence" value="ECO:0007669"/>
    <property type="project" value="UniProtKB-KW"/>
</dbReference>
<evidence type="ECO:0000256" key="3">
    <source>
        <dbReference type="ARBA" id="ARBA00022555"/>
    </source>
</evidence>
<dbReference type="InterPro" id="IPR004114">
    <property type="entry name" value="THUMP_dom"/>
</dbReference>
<dbReference type="InterPro" id="IPR050102">
    <property type="entry name" value="tRNA_sulfurtransferase_ThiI"/>
</dbReference>
<gene>
    <name evidence="21" type="primary">thiI</name>
    <name evidence="21" type="ORF">KC729_18780</name>
</gene>
<evidence type="ECO:0000256" key="6">
    <source>
        <dbReference type="ARBA" id="ARBA00022840"/>
    </source>
</evidence>
<dbReference type="Pfam" id="PF22025">
    <property type="entry name" value="ThiI_fer"/>
    <property type="match status" value="1"/>
</dbReference>
<evidence type="ECO:0000256" key="5">
    <source>
        <dbReference type="ARBA" id="ARBA00022741"/>
    </source>
</evidence>
<evidence type="ECO:0000256" key="7">
    <source>
        <dbReference type="ARBA" id="ARBA00022884"/>
    </source>
</evidence>
<evidence type="ECO:0000256" key="10">
    <source>
        <dbReference type="ARBA" id="ARBA00052330"/>
    </source>
</evidence>
<dbReference type="Pfam" id="PF02926">
    <property type="entry name" value="THUMP"/>
    <property type="match status" value="1"/>
</dbReference>
<evidence type="ECO:0000256" key="8">
    <source>
        <dbReference type="ARBA" id="ARBA00022977"/>
    </source>
</evidence>
<dbReference type="Pfam" id="PF02568">
    <property type="entry name" value="ThiI"/>
    <property type="match status" value="1"/>
</dbReference>
<dbReference type="GO" id="GO:0000049">
    <property type="term" value="F:tRNA binding"/>
    <property type="evidence" value="ECO:0007669"/>
    <property type="project" value="UniProtKB-KW"/>
</dbReference>
<comment type="catalytic activity">
    <reaction evidence="10">
        <text>[ThiS sulfur-carrier protein]-C-terminal Gly-Gly-AMP + S-sulfanyl-L-cysteinyl-[cysteine desulfurase] + AH2 = [ThiS sulfur-carrier protein]-C-terminal-Gly-aminoethanethioate + L-cysteinyl-[cysteine desulfurase] + A + AMP + 2 H(+)</text>
        <dbReference type="Rhea" id="RHEA:43340"/>
        <dbReference type="Rhea" id="RHEA-COMP:12157"/>
        <dbReference type="Rhea" id="RHEA-COMP:12158"/>
        <dbReference type="Rhea" id="RHEA-COMP:12910"/>
        <dbReference type="Rhea" id="RHEA-COMP:19908"/>
        <dbReference type="ChEBI" id="CHEBI:13193"/>
        <dbReference type="ChEBI" id="CHEBI:15378"/>
        <dbReference type="ChEBI" id="CHEBI:17499"/>
        <dbReference type="ChEBI" id="CHEBI:29950"/>
        <dbReference type="ChEBI" id="CHEBI:61963"/>
        <dbReference type="ChEBI" id="CHEBI:90618"/>
        <dbReference type="ChEBI" id="CHEBI:232372"/>
        <dbReference type="ChEBI" id="CHEBI:456215"/>
    </reaction>
</comment>
<keyword evidence="7 18" id="KW-0694">RNA-binding</keyword>
<dbReference type="InterPro" id="IPR003720">
    <property type="entry name" value="tRNA_STrfase"/>
</dbReference>
<dbReference type="InterPro" id="IPR014729">
    <property type="entry name" value="Rossmann-like_a/b/a_fold"/>
</dbReference>
<accession>A0A956M1W3</accession>
<dbReference type="Gene3D" id="3.30.2130.30">
    <property type="match status" value="1"/>
</dbReference>
<dbReference type="GO" id="GO:0140741">
    <property type="term" value="F:tRNA-uracil-4 sulfurtransferase activity"/>
    <property type="evidence" value="ECO:0007669"/>
    <property type="project" value="UniProtKB-EC"/>
</dbReference>
<comment type="catalytic activity">
    <reaction evidence="9">
        <text>[ThiI sulfur-carrier protein]-S-sulfanyl-L-cysteine + a uridine in tRNA + 2 reduced [2Fe-2S]-[ferredoxin] + ATP + H(+) = [ThiI sulfur-carrier protein]-L-cysteine + a 4-thiouridine in tRNA + 2 oxidized [2Fe-2S]-[ferredoxin] + AMP + diphosphate</text>
        <dbReference type="Rhea" id="RHEA:24176"/>
        <dbReference type="Rhea" id="RHEA-COMP:10000"/>
        <dbReference type="Rhea" id="RHEA-COMP:10001"/>
        <dbReference type="Rhea" id="RHEA-COMP:13337"/>
        <dbReference type="Rhea" id="RHEA-COMP:13338"/>
        <dbReference type="Rhea" id="RHEA-COMP:13339"/>
        <dbReference type="Rhea" id="RHEA-COMP:13340"/>
        <dbReference type="ChEBI" id="CHEBI:15378"/>
        <dbReference type="ChEBI" id="CHEBI:29950"/>
        <dbReference type="ChEBI" id="CHEBI:30616"/>
        <dbReference type="ChEBI" id="CHEBI:33019"/>
        <dbReference type="ChEBI" id="CHEBI:33737"/>
        <dbReference type="ChEBI" id="CHEBI:33738"/>
        <dbReference type="ChEBI" id="CHEBI:61963"/>
        <dbReference type="ChEBI" id="CHEBI:65315"/>
        <dbReference type="ChEBI" id="CHEBI:136798"/>
        <dbReference type="ChEBI" id="CHEBI:456215"/>
        <dbReference type="EC" id="2.8.1.4"/>
    </reaction>
</comment>
<feature type="non-terminal residue" evidence="21">
    <location>
        <position position="1"/>
    </location>
</feature>
<dbReference type="CDD" id="cd01712">
    <property type="entry name" value="PPase_ThiI"/>
    <property type="match status" value="1"/>
</dbReference>
<dbReference type="AlphaFoldDB" id="A0A956M1W3"/>
<dbReference type="EC" id="2.8.1.4" evidence="13"/>
<comment type="subcellular location">
    <subcellularLocation>
        <location evidence="1">Cytoplasm</location>
    </subcellularLocation>
</comment>
<dbReference type="GO" id="GO:0052837">
    <property type="term" value="P:thiazole biosynthetic process"/>
    <property type="evidence" value="ECO:0007669"/>
    <property type="project" value="TreeGrafter"/>
</dbReference>
<dbReference type="InterPro" id="IPR049962">
    <property type="entry name" value="THUMP_ThiI"/>
</dbReference>
<name>A0A956M1W3_UNCEI</name>
<evidence type="ECO:0000259" key="20">
    <source>
        <dbReference type="PROSITE" id="PS51165"/>
    </source>
</evidence>
<dbReference type="SUPFAM" id="SSF143437">
    <property type="entry name" value="THUMP domain-like"/>
    <property type="match status" value="1"/>
</dbReference>
<organism evidence="21 22">
    <name type="scientific">Eiseniibacteriota bacterium</name>
    <dbReference type="NCBI Taxonomy" id="2212470"/>
    <lineage>
        <taxon>Bacteria</taxon>
        <taxon>Candidatus Eiseniibacteriota</taxon>
    </lineage>
</organism>
<evidence type="ECO:0000256" key="11">
    <source>
        <dbReference type="ARBA" id="ARBA00058382"/>
    </source>
</evidence>
<evidence type="ECO:0000256" key="12">
    <source>
        <dbReference type="ARBA" id="ARBA00061472"/>
    </source>
</evidence>
<evidence type="ECO:0000256" key="17">
    <source>
        <dbReference type="ARBA" id="ARBA00080570"/>
    </source>
</evidence>
<evidence type="ECO:0000313" key="21">
    <source>
        <dbReference type="EMBL" id="MCA9729735.1"/>
    </source>
</evidence>
<reference evidence="21" key="1">
    <citation type="submission" date="2020-04" db="EMBL/GenBank/DDBJ databases">
        <authorList>
            <person name="Zhang T."/>
        </authorList>
    </citation>
    <scope>NUCLEOTIDE SEQUENCE</scope>
    <source>
        <strain evidence="21">HKST-UBA01</strain>
    </source>
</reference>
<dbReference type="GO" id="GO:0002937">
    <property type="term" value="P:tRNA 4-thiouridine biosynthesis"/>
    <property type="evidence" value="ECO:0007669"/>
    <property type="project" value="TreeGrafter"/>
</dbReference>
<keyword evidence="6" id="KW-0067">ATP-binding</keyword>
<dbReference type="Proteomes" id="UP000697710">
    <property type="component" value="Unassembled WGS sequence"/>
</dbReference>
<dbReference type="EMBL" id="JAGQHR010000821">
    <property type="protein sequence ID" value="MCA9729735.1"/>
    <property type="molecule type" value="Genomic_DNA"/>
</dbReference>
<dbReference type="GO" id="GO:0004810">
    <property type="term" value="F:CCA tRNA nucleotidyltransferase activity"/>
    <property type="evidence" value="ECO:0007669"/>
    <property type="project" value="InterPro"/>
</dbReference>
<dbReference type="GO" id="GO:0005829">
    <property type="term" value="C:cytosol"/>
    <property type="evidence" value="ECO:0007669"/>
    <property type="project" value="TreeGrafter"/>
</dbReference>
<dbReference type="HAMAP" id="MF_00021">
    <property type="entry name" value="ThiI"/>
    <property type="match status" value="1"/>
</dbReference>
<dbReference type="PROSITE" id="PS51165">
    <property type="entry name" value="THUMP"/>
    <property type="match status" value="1"/>
</dbReference>
<dbReference type="NCBIfam" id="TIGR00342">
    <property type="entry name" value="tRNA uracil 4-sulfurtransferase ThiI"/>
    <property type="match status" value="1"/>
</dbReference>
<proteinExistence type="inferred from homology"/>
<evidence type="ECO:0000256" key="13">
    <source>
        <dbReference type="ARBA" id="ARBA00066827"/>
    </source>
</evidence>
<feature type="domain" description="THUMP" evidence="20">
    <location>
        <begin position="84"/>
        <end position="191"/>
    </location>
</feature>
<comment type="caution">
    <text evidence="21">The sequence shown here is derived from an EMBL/GenBank/DDBJ whole genome shotgun (WGS) entry which is preliminary data.</text>
</comment>
<keyword evidence="2" id="KW-0963">Cytoplasm</keyword>
<keyword evidence="5" id="KW-0547">Nucleotide-binding</keyword>
<evidence type="ECO:0000256" key="2">
    <source>
        <dbReference type="ARBA" id="ARBA00022490"/>
    </source>
</evidence>